<dbReference type="AlphaFoldDB" id="A0A2H0W3E3"/>
<dbReference type="Proteomes" id="UP000229056">
    <property type="component" value="Unassembled WGS sequence"/>
</dbReference>
<evidence type="ECO:0000313" key="2">
    <source>
        <dbReference type="Proteomes" id="UP000229056"/>
    </source>
</evidence>
<sequence>MNQEVLKSTILDRLDLKHRADLQIELIRQMLGDNPSPEDEFNWVKEYGKKVSDLIDYHEHDDIRDLSLRGDYSAAAELILDLLEVK</sequence>
<protein>
    <submittedName>
        <fullName evidence="1">Uncharacterized protein</fullName>
    </submittedName>
</protein>
<evidence type="ECO:0000313" key="1">
    <source>
        <dbReference type="EMBL" id="PIS05866.1"/>
    </source>
</evidence>
<name>A0A2H0W3E3_9BACT</name>
<accession>A0A2H0W3E3</accession>
<organism evidence="1 2">
    <name type="scientific">Candidatus Buchananbacteria bacterium CG10_big_fil_rev_8_21_14_0_10_33_19</name>
    <dbReference type="NCBI Taxonomy" id="1974525"/>
    <lineage>
        <taxon>Bacteria</taxon>
        <taxon>Candidatus Buchananiibacteriota</taxon>
    </lineage>
</organism>
<reference evidence="2" key="1">
    <citation type="submission" date="2017-09" db="EMBL/GenBank/DDBJ databases">
        <title>Depth-based differentiation of microbial function through sediment-hosted aquifers and enrichment of novel symbionts in the deep terrestrial subsurface.</title>
        <authorList>
            <person name="Probst A.J."/>
            <person name="Ladd B."/>
            <person name="Jarett J.K."/>
            <person name="Geller-Mcgrath D.E."/>
            <person name="Sieber C.M.K."/>
            <person name="Emerson J.B."/>
            <person name="Anantharaman K."/>
            <person name="Thomas B.C."/>
            <person name="Malmstrom R."/>
            <person name="Stieglmeier M."/>
            <person name="Klingl A."/>
            <person name="Woyke T."/>
            <person name="Ryan C.M."/>
            <person name="Banfield J.F."/>
        </authorList>
    </citation>
    <scope>NUCLEOTIDE SEQUENCE [LARGE SCALE GENOMIC DNA]</scope>
</reference>
<gene>
    <name evidence="1" type="ORF">COT80_03810</name>
</gene>
<comment type="caution">
    <text evidence="1">The sequence shown here is derived from an EMBL/GenBank/DDBJ whole genome shotgun (WGS) entry which is preliminary data.</text>
</comment>
<dbReference type="EMBL" id="PEZY01000012">
    <property type="protein sequence ID" value="PIS05866.1"/>
    <property type="molecule type" value="Genomic_DNA"/>
</dbReference>
<proteinExistence type="predicted"/>